<dbReference type="Pfam" id="PF08284">
    <property type="entry name" value="RVP_2"/>
    <property type="match status" value="1"/>
</dbReference>
<proteinExistence type="predicted"/>
<gene>
    <name evidence="2" type="ORF">CDL12_26688</name>
</gene>
<dbReference type="PANTHER" id="PTHR15503">
    <property type="entry name" value="LDOC1 RELATED"/>
    <property type="match status" value="1"/>
</dbReference>
<dbReference type="EMBL" id="NKXS01006747">
    <property type="protein sequence ID" value="PIN00803.1"/>
    <property type="molecule type" value="Genomic_DNA"/>
</dbReference>
<dbReference type="Proteomes" id="UP000231279">
    <property type="component" value="Unassembled WGS sequence"/>
</dbReference>
<protein>
    <recommendedName>
        <fullName evidence="1">Retrotransposon gag domain-containing protein</fullName>
    </recommendedName>
</protein>
<dbReference type="AlphaFoldDB" id="A0A2G9G669"/>
<evidence type="ECO:0000259" key="1">
    <source>
        <dbReference type="Pfam" id="PF03732"/>
    </source>
</evidence>
<dbReference type="OrthoDB" id="1934862at2759"/>
<organism evidence="2 3">
    <name type="scientific">Handroanthus impetiginosus</name>
    <dbReference type="NCBI Taxonomy" id="429701"/>
    <lineage>
        <taxon>Eukaryota</taxon>
        <taxon>Viridiplantae</taxon>
        <taxon>Streptophyta</taxon>
        <taxon>Embryophyta</taxon>
        <taxon>Tracheophyta</taxon>
        <taxon>Spermatophyta</taxon>
        <taxon>Magnoliopsida</taxon>
        <taxon>eudicotyledons</taxon>
        <taxon>Gunneridae</taxon>
        <taxon>Pentapetalae</taxon>
        <taxon>asterids</taxon>
        <taxon>lamiids</taxon>
        <taxon>Lamiales</taxon>
        <taxon>Bignoniaceae</taxon>
        <taxon>Crescentiina</taxon>
        <taxon>Tabebuia alliance</taxon>
        <taxon>Handroanthus</taxon>
    </lineage>
</organism>
<feature type="domain" description="Retrotransposon gag" evidence="1">
    <location>
        <begin position="61"/>
        <end position="137"/>
    </location>
</feature>
<evidence type="ECO:0000313" key="2">
    <source>
        <dbReference type="EMBL" id="PIN00803.1"/>
    </source>
</evidence>
<keyword evidence="3" id="KW-1185">Reference proteome</keyword>
<name>A0A2G9G669_9LAMI</name>
<dbReference type="InterPro" id="IPR005162">
    <property type="entry name" value="Retrotrans_gag_dom"/>
</dbReference>
<sequence length="501" mass="58024">MAYGTRFGKLKKEVEGIKENQELTRITMEELTEIGEDLKCWLFVCEQFFDVARTPLNLRVKLTSIHLVGETLQWHQVFIKSRLTMTLPSWEEYIQVINKRFGGQMVTDPIIELMHLQRKGSVQEYWKEFDELVNRLGLLEDIATRVETYNPKSLRDTARIATLLERNYSVRDRIKTGASRLSLGSSKNTVPINYNRNAPNTTIQAAILALPPSRNQIPVARGGPIRVRRLTPQEMNERWAMGLCFNCDEKFALGHQCENQRRQLFAMEIKETEDEGTLNFEIDEILTRIDSKVLHILVDGGATHYFLDLDRARRLRYKFEHTTPYSVTIAGGQKLTSDYICKDFTWKIQRIEFRSNIMTILLEGDLKMEFVSNAKKIIFKGNKIEKPKLLSGRKVSKLLNKTSQLAMVSFGVIQRTDYVGPSLFSLKLNNTGSRSELDNLLDTHAQLFDELKSLPPSRAQDHRITLKEGTSPINVRPYRYPSSHKDEIKKNYQITLRKWNY</sequence>
<dbReference type="CDD" id="cd00303">
    <property type="entry name" value="retropepsin_like"/>
    <property type="match status" value="1"/>
</dbReference>
<dbReference type="PANTHER" id="PTHR15503:SF22">
    <property type="entry name" value="TRANSPOSON TY3-I GAG POLYPROTEIN"/>
    <property type="match status" value="1"/>
</dbReference>
<dbReference type="InterPro" id="IPR032567">
    <property type="entry name" value="RTL1-rel"/>
</dbReference>
<comment type="caution">
    <text evidence="2">The sequence shown here is derived from an EMBL/GenBank/DDBJ whole genome shotgun (WGS) entry which is preliminary data.</text>
</comment>
<reference evidence="3" key="1">
    <citation type="journal article" date="2018" name="Gigascience">
        <title>Genome assembly of the Pink Ipe (Handroanthus impetiginosus, Bignoniaceae), a highly valued, ecologically keystone Neotropical timber forest tree.</title>
        <authorList>
            <person name="Silva-Junior O.B."/>
            <person name="Grattapaglia D."/>
            <person name="Novaes E."/>
            <person name="Collevatti R.G."/>
        </authorList>
    </citation>
    <scope>NUCLEOTIDE SEQUENCE [LARGE SCALE GENOMIC DNA]</scope>
    <source>
        <strain evidence="3">cv. UFG-1</strain>
    </source>
</reference>
<dbReference type="Pfam" id="PF03732">
    <property type="entry name" value="Retrotrans_gag"/>
    <property type="match status" value="1"/>
</dbReference>
<evidence type="ECO:0000313" key="3">
    <source>
        <dbReference type="Proteomes" id="UP000231279"/>
    </source>
</evidence>
<accession>A0A2G9G669</accession>